<proteinExistence type="inferred from homology"/>
<evidence type="ECO:0000256" key="1">
    <source>
        <dbReference type="ARBA" id="ARBA00010579"/>
    </source>
</evidence>
<reference evidence="3" key="1">
    <citation type="submission" date="2023-04" db="EMBL/GenBank/DDBJ databases">
        <title>Ambrosiozyma monospora NBRC 1965.</title>
        <authorList>
            <person name="Ichikawa N."/>
            <person name="Sato H."/>
            <person name="Tonouchi N."/>
        </authorList>
    </citation>
    <scope>NUCLEOTIDE SEQUENCE</scope>
    <source>
        <strain evidence="3">NBRC 1965</strain>
    </source>
</reference>
<feature type="signal peptide" evidence="2">
    <location>
        <begin position="1"/>
        <end position="23"/>
    </location>
</feature>
<dbReference type="Pfam" id="PF03856">
    <property type="entry name" value="SUN"/>
    <property type="match status" value="1"/>
</dbReference>
<dbReference type="Proteomes" id="UP001165063">
    <property type="component" value="Unassembled WGS sequence"/>
</dbReference>
<dbReference type="PANTHER" id="PTHR31654:SF0">
    <property type="entry name" value="SECRETED BETA-GLUCOSIDASE ADG3-RELATED"/>
    <property type="match status" value="1"/>
</dbReference>
<feature type="chain" id="PRO_5040989910" evidence="2">
    <location>
        <begin position="24"/>
        <end position="318"/>
    </location>
</feature>
<dbReference type="InterPro" id="IPR053088">
    <property type="entry name" value="Beta-glucosidase/SUN-like"/>
</dbReference>
<accession>A0A9W7DEK7</accession>
<dbReference type="PANTHER" id="PTHR31654">
    <property type="entry name" value="SECRETED BETA-GLUCOSIDASE ADG3-RELATED"/>
    <property type="match status" value="1"/>
</dbReference>
<dbReference type="OrthoDB" id="5554151at2759"/>
<dbReference type="AlphaFoldDB" id="A0A9W7DEK7"/>
<organism evidence="3 4">
    <name type="scientific">Ambrosiozyma monospora</name>
    <name type="common">Yeast</name>
    <name type="synonym">Endomycopsis monosporus</name>
    <dbReference type="NCBI Taxonomy" id="43982"/>
    <lineage>
        <taxon>Eukaryota</taxon>
        <taxon>Fungi</taxon>
        <taxon>Dikarya</taxon>
        <taxon>Ascomycota</taxon>
        <taxon>Saccharomycotina</taxon>
        <taxon>Pichiomycetes</taxon>
        <taxon>Pichiales</taxon>
        <taxon>Pichiaceae</taxon>
        <taxon>Ambrosiozyma</taxon>
    </lineage>
</organism>
<name>A0A9W7DEK7_AMBMO</name>
<dbReference type="EMBL" id="BSXU01000479">
    <property type="protein sequence ID" value="GMG20827.1"/>
    <property type="molecule type" value="Genomic_DNA"/>
</dbReference>
<keyword evidence="2" id="KW-0732">Signal</keyword>
<evidence type="ECO:0000313" key="4">
    <source>
        <dbReference type="Proteomes" id="UP001165063"/>
    </source>
</evidence>
<evidence type="ECO:0000313" key="3">
    <source>
        <dbReference type="EMBL" id="GMG20827.1"/>
    </source>
</evidence>
<comment type="caution">
    <text evidence="3">The sequence shown here is derived from an EMBL/GenBank/DDBJ whole genome shotgun (WGS) entry which is preliminary data.</text>
</comment>
<sequence length="318" mass="34489">MNFSTLTLLSIFLTTAELTTASADPKSPTKLFQKSPYHRELFKGDSHQHHAHQRRDGSCSFPSDAGIVKLPSNNGWAMDNKCEDGKWCQYACPPGQLMAQWNPEVTTYSYPGSQDGGVYCNEGELELKVKDHDGYCYDGTGTAKVNNKASSNVAFCQTVLPGNEAMLIPTNIDGGSTETLAVPGTDYWAKTAAHYYVNPPGVSAEEGCVWGSTSNPYGNWSPYVAGFNQDDSGSTFGKIGWNPIYFEDSSPFKDKNPSFGLRLKCEDEGSCNGDECEINPKKVGLNKCSAQNLKSDGAAWCSITATGNSKVIVEVFDV</sequence>
<protein>
    <submittedName>
        <fullName evidence="3">Unnamed protein product</fullName>
    </submittedName>
</protein>
<comment type="similarity">
    <text evidence="1">Belongs to the SUN family.</text>
</comment>
<gene>
    <name evidence="3" type="ORF">Amon01_000152300</name>
</gene>
<evidence type="ECO:0000256" key="2">
    <source>
        <dbReference type="SAM" id="SignalP"/>
    </source>
</evidence>
<dbReference type="InterPro" id="IPR005556">
    <property type="entry name" value="SUN"/>
</dbReference>
<keyword evidence="4" id="KW-1185">Reference proteome</keyword>